<feature type="transmembrane region" description="Helical" evidence="1">
    <location>
        <begin position="86"/>
        <end position="103"/>
    </location>
</feature>
<dbReference type="EMBL" id="JAVRBK010000001">
    <property type="protein sequence ID" value="KAK5650543.1"/>
    <property type="molecule type" value="Genomic_DNA"/>
</dbReference>
<keyword evidence="1" id="KW-0812">Transmembrane</keyword>
<dbReference type="Proteomes" id="UP001329430">
    <property type="component" value="Chromosome 1"/>
</dbReference>
<dbReference type="AlphaFoldDB" id="A0AAN7ZXC3"/>
<keyword evidence="1" id="KW-0472">Membrane</keyword>
<evidence type="ECO:0000313" key="2">
    <source>
        <dbReference type="EMBL" id="KAK5650543.1"/>
    </source>
</evidence>
<protein>
    <submittedName>
        <fullName evidence="2">Uncharacterized protein</fullName>
    </submittedName>
</protein>
<accession>A0AAN7ZXC3</accession>
<feature type="transmembrane region" description="Helical" evidence="1">
    <location>
        <begin position="56"/>
        <end position="80"/>
    </location>
</feature>
<comment type="caution">
    <text evidence="2">The sequence shown here is derived from an EMBL/GenBank/DDBJ whole genome shotgun (WGS) entry which is preliminary data.</text>
</comment>
<keyword evidence="1" id="KW-1133">Transmembrane helix</keyword>
<organism evidence="2 3">
    <name type="scientific">Pyrocoelia pectoralis</name>
    <dbReference type="NCBI Taxonomy" id="417401"/>
    <lineage>
        <taxon>Eukaryota</taxon>
        <taxon>Metazoa</taxon>
        <taxon>Ecdysozoa</taxon>
        <taxon>Arthropoda</taxon>
        <taxon>Hexapoda</taxon>
        <taxon>Insecta</taxon>
        <taxon>Pterygota</taxon>
        <taxon>Neoptera</taxon>
        <taxon>Endopterygota</taxon>
        <taxon>Coleoptera</taxon>
        <taxon>Polyphaga</taxon>
        <taxon>Elateriformia</taxon>
        <taxon>Elateroidea</taxon>
        <taxon>Lampyridae</taxon>
        <taxon>Lampyrinae</taxon>
        <taxon>Pyrocoelia</taxon>
    </lineage>
</organism>
<evidence type="ECO:0000256" key="1">
    <source>
        <dbReference type="SAM" id="Phobius"/>
    </source>
</evidence>
<reference evidence="2 3" key="1">
    <citation type="journal article" date="2024" name="Insects">
        <title>An Improved Chromosome-Level Genome Assembly of the Firefly Pyrocoelia pectoralis.</title>
        <authorList>
            <person name="Fu X."/>
            <person name="Meyer-Rochow V.B."/>
            <person name="Ballantyne L."/>
            <person name="Zhu X."/>
        </authorList>
    </citation>
    <scope>NUCLEOTIDE SEQUENCE [LARGE SCALE GENOMIC DNA]</scope>
    <source>
        <strain evidence="2">XCY_ONT2</strain>
    </source>
</reference>
<sequence>MSPRNKIKLFIYFSIYFCVAVNVVNCELNETQVENDFGSELFEEGRTLAHNTLKRLSFIAPAIFFKLGIAFTLLLVVALVAANNGFIGFLILVVGLSTVLSRFQTRPTPIVQSIPAPIAALPLSYQAAPQFAHQHHHNAWYDRSDNVDPIEKASKTVNGYYGLQQDNYYDGEDLRTTGVLYKNKVNVSPYATR</sequence>
<keyword evidence="3" id="KW-1185">Reference proteome</keyword>
<evidence type="ECO:0000313" key="3">
    <source>
        <dbReference type="Proteomes" id="UP001329430"/>
    </source>
</evidence>
<gene>
    <name evidence="2" type="ORF">RI129_001572</name>
</gene>
<proteinExistence type="predicted"/>
<name>A0AAN7ZXC3_9COLE</name>